<dbReference type="PANTHER" id="PTHR30580:SF0">
    <property type="entry name" value="PRIMOSOMAL PROTEIN N"/>
    <property type="match status" value="1"/>
</dbReference>
<evidence type="ECO:0000256" key="11">
    <source>
        <dbReference type="ARBA" id="ARBA00048988"/>
    </source>
</evidence>
<dbReference type="GO" id="GO:0006310">
    <property type="term" value="P:DNA recombination"/>
    <property type="evidence" value="ECO:0007669"/>
    <property type="project" value="InterPro"/>
</dbReference>
<evidence type="ECO:0000256" key="4">
    <source>
        <dbReference type="ARBA" id="ARBA00022741"/>
    </source>
</evidence>
<comment type="catalytic activity">
    <reaction evidence="11 12">
        <text>ATP + H2O = ADP + phosphate + H(+)</text>
        <dbReference type="Rhea" id="RHEA:13065"/>
        <dbReference type="ChEBI" id="CHEBI:15377"/>
        <dbReference type="ChEBI" id="CHEBI:15378"/>
        <dbReference type="ChEBI" id="CHEBI:30616"/>
        <dbReference type="ChEBI" id="CHEBI:43474"/>
        <dbReference type="ChEBI" id="CHEBI:456216"/>
        <dbReference type="EC" id="5.6.2.4"/>
    </reaction>
</comment>
<feature type="binding site" evidence="12">
    <location>
        <position position="442"/>
    </location>
    <ligand>
        <name>Zn(2+)</name>
        <dbReference type="ChEBI" id="CHEBI:29105"/>
        <label>1</label>
    </ligand>
</feature>
<dbReference type="Pfam" id="PF00270">
    <property type="entry name" value="DEAD"/>
    <property type="match status" value="1"/>
</dbReference>
<evidence type="ECO:0000259" key="13">
    <source>
        <dbReference type="PROSITE" id="PS51192"/>
    </source>
</evidence>
<gene>
    <name evidence="12 14" type="primary">priA</name>
    <name evidence="14" type="ORF">GCM10007876_39530</name>
</gene>
<dbReference type="CDD" id="cd17929">
    <property type="entry name" value="DEXHc_priA"/>
    <property type="match status" value="1"/>
</dbReference>
<proteinExistence type="inferred from homology"/>
<feature type="binding site" evidence="12">
    <location>
        <position position="472"/>
    </location>
    <ligand>
        <name>Zn(2+)</name>
        <dbReference type="ChEBI" id="CHEBI:29105"/>
        <label>2</label>
    </ligand>
</feature>
<comment type="subunit">
    <text evidence="12">Component of the replication restart primosome.</text>
</comment>
<evidence type="ECO:0000256" key="7">
    <source>
        <dbReference type="ARBA" id="ARBA00022833"/>
    </source>
</evidence>
<comment type="catalytic activity">
    <reaction evidence="12">
        <text>Couples ATP hydrolysis with the unwinding of duplex DNA by translocating in the 3'-5' direction.</text>
        <dbReference type="EC" id="5.6.2.4"/>
    </reaction>
</comment>
<dbReference type="Gene3D" id="3.40.50.300">
    <property type="entry name" value="P-loop containing nucleotide triphosphate hydrolases"/>
    <property type="match status" value="2"/>
</dbReference>
<dbReference type="SUPFAM" id="SSF52540">
    <property type="entry name" value="P-loop containing nucleoside triphosphate hydrolases"/>
    <property type="match status" value="2"/>
</dbReference>
<dbReference type="PROSITE" id="PS51192">
    <property type="entry name" value="HELICASE_ATP_BIND_1"/>
    <property type="match status" value="1"/>
</dbReference>
<comment type="caution">
    <text evidence="14">The sequence shown here is derived from an EMBL/GenBank/DDBJ whole genome shotgun (WGS) entry which is preliminary data.</text>
</comment>
<dbReference type="AlphaFoldDB" id="A0AA37SEA3"/>
<keyword evidence="4 12" id="KW-0547">Nucleotide-binding</keyword>
<dbReference type="EMBL" id="BSNM01000027">
    <property type="protein sequence ID" value="GLQ33473.1"/>
    <property type="molecule type" value="Genomic_DNA"/>
</dbReference>
<evidence type="ECO:0000256" key="1">
    <source>
        <dbReference type="ARBA" id="ARBA00022515"/>
    </source>
</evidence>
<dbReference type="EC" id="5.6.2.4" evidence="12"/>
<dbReference type="Pfam" id="PF18074">
    <property type="entry name" value="PriA_C"/>
    <property type="match status" value="1"/>
</dbReference>
<dbReference type="NCBIfam" id="TIGR00595">
    <property type="entry name" value="priA"/>
    <property type="match status" value="1"/>
</dbReference>
<dbReference type="InterPro" id="IPR040498">
    <property type="entry name" value="PriA_CRR"/>
</dbReference>
<keyword evidence="10 12" id="KW-0413">Isomerase</keyword>
<dbReference type="InterPro" id="IPR041236">
    <property type="entry name" value="PriA_C"/>
</dbReference>
<keyword evidence="6 12" id="KW-0347">Helicase</keyword>
<keyword evidence="15" id="KW-1185">Reference proteome</keyword>
<evidence type="ECO:0000256" key="2">
    <source>
        <dbReference type="ARBA" id="ARBA00022705"/>
    </source>
</evidence>
<dbReference type="InterPro" id="IPR005259">
    <property type="entry name" value="PriA"/>
</dbReference>
<feature type="binding site" evidence="12">
    <location>
        <position position="445"/>
    </location>
    <ligand>
        <name>Zn(2+)</name>
        <dbReference type="ChEBI" id="CHEBI:29105"/>
        <label>1</label>
    </ligand>
</feature>
<dbReference type="InterPro" id="IPR041222">
    <property type="entry name" value="PriA_3primeBD"/>
</dbReference>
<organism evidence="14 15">
    <name type="scientific">Litoribrevibacter albus</name>
    <dbReference type="NCBI Taxonomy" id="1473156"/>
    <lineage>
        <taxon>Bacteria</taxon>
        <taxon>Pseudomonadati</taxon>
        <taxon>Pseudomonadota</taxon>
        <taxon>Gammaproteobacteria</taxon>
        <taxon>Oceanospirillales</taxon>
        <taxon>Oceanospirillaceae</taxon>
        <taxon>Litoribrevibacter</taxon>
    </lineage>
</organism>
<dbReference type="Gene3D" id="3.40.1440.60">
    <property type="entry name" value="PriA, 3(prime) DNA-binding domain"/>
    <property type="match status" value="1"/>
</dbReference>
<dbReference type="GO" id="GO:0006302">
    <property type="term" value="P:double-strand break repair"/>
    <property type="evidence" value="ECO:0007669"/>
    <property type="project" value="InterPro"/>
</dbReference>
<keyword evidence="1 12" id="KW-0639">Primosome</keyword>
<accession>A0AA37SEA3</accession>
<evidence type="ECO:0000256" key="9">
    <source>
        <dbReference type="ARBA" id="ARBA00023125"/>
    </source>
</evidence>
<dbReference type="SMART" id="SM00490">
    <property type="entry name" value="HELICc"/>
    <property type="match status" value="1"/>
</dbReference>
<dbReference type="InterPro" id="IPR014001">
    <property type="entry name" value="Helicase_ATP-bd"/>
</dbReference>
<dbReference type="Proteomes" id="UP001161389">
    <property type="component" value="Unassembled WGS sequence"/>
</dbReference>
<comment type="similarity">
    <text evidence="12">Belongs to the helicase family. PriA subfamily.</text>
</comment>
<evidence type="ECO:0000256" key="3">
    <source>
        <dbReference type="ARBA" id="ARBA00022723"/>
    </source>
</evidence>
<protein>
    <recommendedName>
        <fullName evidence="12">Replication restart protein PriA</fullName>
    </recommendedName>
    <alternativeName>
        <fullName evidence="12">ATP-dependent DNA helicase PriA</fullName>
        <ecNumber evidence="12">5.6.2.4</ecNumber>
    </alternativeName>
    <alternativeName>
        <fullName evidence="12">DNA 3'-5' helicase PriA</fullName>
    </alternativeName>
</protein>
<sequence>MSEQTSLLLTSDNPLYFFEIAINRPLFQSFTYAFKKDIPMGSRVIVTVGNSTEVGIVIEKHLITPEVDFSINPIDEVIDDTPTVNSEVIEIAKWTSQYFFQPIGELLFTFLPNYLKQAKPLNSLYTEGYLRTNHPQTESLLKNAKKQQEAFNLLNENAPTSKSTLLAQGIKSNTLLELCKKGLIEKTLIPPTPSYTSESNAPLKLNQEQTNAVQAVVEHKDQFGCFLLEGITGSGKTEVYLHICKSFLSVGQQVLLLVPEIGLTSQLAERLESQLNTPVITLHSNLANKERASRWLQTQQSQPMVIIGTRSAVACPLPNLGCIILDEEHDSSFKQQEGIRYHSRSVAIKRAQLRGLPVVLGSATPSLETLTNTYQQRFQHLRLTKRATGARLPKTQIQDASTLNPDQIFTADTLSTIKATLASKQQVLVFINRRGFAPTLQCNQCHWVAECEQCDVALTLHQSTNSMDCHHCEAKHPIPKRCPKCNSPYLSPLGYGTERIEHELIQTFPDFPIIRMDRDSTQNKGSLEKIRNQLLEDSPCILVGTQMVAKGHNFPNLTLTVVLNCDNGLYSQDFRAKETLLQNLIQVGGRSGRADKPGQVIIQTSFVDHPLLKFFEQQDYQGFAKEELTHRKNIGLPPYHHQAAIRMQSLMDNKAFTQLMSLEQALKTYKTNHPGDNVEISLTMPAAIERKSNWYRYLIMLSSPDRKQLHHYLNVAHHFLIQTPRTRKLKWVIDVDPLDTW</sequence>
<evidence type="ECO:0000256" key="5">
    <source>
        <dbReference type="ARBA" id="ARBA00022801"/>
    </source>
</evidence>
<feature type="binding site" evidence="12">
    <location>
        <position position="451"/>
    </location>
    <ligand>
        <name>Zn(2+)</name>
        <dbReference type="ChEBI" id="CHEBI:29105"/>
        <label>2</label>
    </ligand>
</feature>
<dbReference type="InterPro" id="IPR011545">
    <property type="entry name" value="DEAD/DEAH_box_helicase_dom"/>
</dbReference>
<dbReference type="RefSeq" id="WP_284383914.1">
    <property type="nucleotide sequence ID" value="NZ_BSNM01000027.1"/>
</dbReference>
<dbReference type="InterPro" id="IPR027417">
    <property type="entry name" value="P-loop_NTPase"/>
</dbReference>
<keyword evidence="7 12" id="KW-0862">Zinc</keyword>
<dbReference type="SMART" id="SM00487">
    <property type="entry name" value="DEXDc"/>
    <property type="match status" value="1"/>
</dbReference>
<dbReference type="CDD" id="cd18804">
    <property type="entry name" value="SF2_C_priA"/>
    <property type="match status" value="1"/>
</dbReference>
<keyword evidence="3 12" id="KW-0479">Metal-binding</keyword>
<dbReference type="FunFam" id="3.40.50.300:FF:000489">
    <property type="entry name" value="Primosome assembly protein PriA"/>
    <property type="match status" value="1"/>
</dbReference>
<dbReference type="GO" id="GO:0006270">
    <property type="term" value="P:DNA replication initiation"/>
    <property type="evidence" value="ECO:0007669"/>
    <property type="project" value="TreeGrafter"/>
</dbReference>
<feature type="binding site" evidence="12">
    <location>
        <position position="485"/>
    </location>
    <ligand>
        <name>Zn(2+)</name>
        <dbReference type="ChEBI" id="CHEBI:29105"/>
        <label>1</label>
    </ligand>
</feature>
<dbReference type="GO" id="GO:0016787">
    <property type="term" value="F:hydrolase activity"/>
    <property type="evidence" value="ECO:0007669"/>
    <property type="project" value="UniProtKB-KW"/>
</dbReference>
<evidence type="ECO:0000256" key="10">
    <source>
        <dbReference type="ARBA" id="ARBA00023235"/>
    </source>
</evidence>
<feature type="binding site" evidence="12">
    <location>
        <position position="482"/>
    </location>
    <ligand>
        <name>Zn(2+)</name>
        <dbReference type="ChEBI" id="CHEBI:29105"/>
        <label>1</label>
    </ligand>
</feature>
<dbReference type="GO" id="GO:1990077">
    <property type="term" value="C:primosome complex"/>
    <property type="evidence" value="ECO:0007669"/>
    <property type="project" value="UniProtKB-UniRule"/>
</dbReference>
<reference evidence="14" key="1">
    <citation type="journal article" date="2014" name="Int. J. Syst. Evol. Microbiol.">
        <title>Complete genome sequence of Corynebacterium casei LMG S-19264T (=DSM 44701T), isolated from a smear-ripened cheese.</title>
        <authorList>
            <consortium name="US DOE Joint Genome Institute (JGI-PGF)"/>
            <person name="Walter F."/>
            <person name="Albersmeier A."/>
            <person name="Kalinowski J."/>
            <person name="Ruckert C."/>
        </authorList>
    </citation>
    <scope>NUCLEOTIDE SEQUENCE</scope>
    <source>
        <strain evidence="14">NBRC 110071</strain>
    </source>
</reference>
<feature type="binding site" evidence="12">
    <location>
        <position position="469"/>
    </location>
    <ligand>
        <name>Zn(2+)</name>
        <dbReference type="ChEBI" id="CHEBI:29105"/>
        <label>2</label>
    </ligand>
</feature>
<keyword evidence="8 12" id="KW-0067">ATP-binding</keyword>
<dbReference type="GO" id="GO:0005524">
    <property type="term" value="F:ATP binding"/>
    <property type="evidence" value="ECO:0007669"/>
    <property type="project" value="UniProtKB-UniRule"/>
</dbReference>
<evidence type="ECO:0000313" key="15">
    <source>
        <dbReference type="Proteomes" id="UP001161389"/>
    </source>
</evidence>
<name>A0AA37SEA3_9GAMM</name>
<feature type="binding site" evidence="12">
    <location>
        <position position="454"/>
    </location>
    <ligand>
        <name>Zn(2+)</name>
        <dbReference type="ChEBI" id="CHEBI:29105"/>
        <label>2</label>
    </ligand>
</feature>
<dbReference type="InterPro" id="IPR042115">
    <property type="entry name" value="PriA_3primeBD_sf"/>
</dbReference>
<dbReference type="Pfam" id="PF17764">
    <property type="entry name" value="PriA_3primeBD"/>
    <property type="match status" value="1"/>
</dbReference>
<evidence type="ECO:0000313" key="14">
    <source>
        <dbReference type="EMBL" id="GLQ33473.1"/>
    </source>
</evidence>
<keyword evidence="5 12" id="KW-0378">Hydrolase</keyword>
<dbReference type="HAMAP" id="MF_00983">
    <property type="entry name" value="PriA"/>
    <property type="match status" value="1"/>
</dbReference>
<feature type="domain" description="Helicase ATP-binding" evidence="13">
    <location>
        <begin position="217"/>
        <end position="383"/>
    </location>
</feature>
<dbReference type="InterPro" id="IPR001650">
    <property type="entry name" value="Helicase_C-like"/>
</dbReference>
<keyword evidence="9 12" id="KW-0238">DNA-binding</keyword>
<reference evidence="14" key="2">
    <citation type="submission" date="2023-01" db="EMBL/GenBank/DDBJ databases">
        <title>Draft genome sequence of Litoribrevibacter albus strain NBRC 110071.</title>
        <authorList>
            <person name="Sun Q."/>
            <person name="Mori K."/>
        </authorList>
    </citation>
    <scope>NUCLEOTIDE SEQUENCE</scope>
    <source>
        <strain evidence="14">NBRC 110071</strain>
    </source>
</reference>
<dbReference type="GO" id="GO:0003677">
    <property type="term" value="F:DNA binding"/>
    <property type="evidence" value="ECO:0007669"/>
    <property type="project" value="UniProtKB-UniRule"/>
</dbReference>
<dbReference type="PANTHER" id="PTHR30580">
    <property type="entry name" value="PRIMOSOMAL PROTEIN N"/>
    <property type="match status" value="1"/>
</dbReference>
<dbReference type="GO" id="GO:0008270">
    <property type="term" value="F:zinc ion binding"/>
    <property type="evidence" value="ECO:0007669"/>
    <property type="project" value="UniProtKB-UniRule"/>
</dbReference>
<comment type="function">
    <text evidence="12">Initiates the restart of stalled replication forks, which reloads the replicative helicase on sites other than the origin of replication. Recognizes and binds to abandoned replication forks and remodels them to uncover a helicase loading site. Promotes assembly of the primosome at these replication forks.</text>
</comment>
<dbReference type="GO" id="GO:0043138">
    <property type="term" value="F:3'-5' DNA helicase activity"/>
    <property type="evidence" value="ECO:0007669"/>
    <property type="project" value="UniProtKB-EC"/>
</dbReference>
<dbReference type="Pfam" id="PF18319">
    <property type="entry name" value="Zn_ribbon_PriA"/>
    <property type="match status" value="1"/>
</dbReference>
<keyword evidence="2 12" id="KW-0235">DNA replication</keyword>
<comment type="cofactor">
    <cofactor evidence="12">
        <name>Zn(2+)</name>
        <dbReference type="ChEBI" id="CHEBI:29105"/>
    </cofactor>
    <text evidence="12">Binds 2 zinc ions per subunit.</text>
</comment>
<dbReference type="GO" id="GO:0006269">
    <property type="term" value="P:DNA replication, synthesis of primer"/>
    <property type="evidence" value="ECO:0007669"/>
    <property type="project" value="UniProtKB-KW"/>
</dbReference>
<evidence type="ECO:0000256" key="8">
    <source>
        <dbReference type="ARBA" id="ARBA00022840"/>
    </source>
</evidence>
<evidence type="ECO:0000256" key="12">
    <source>
        <dbReference type="HAMAP-Rule" id="MF_00983"/>
    </source>
</evidence>
<evidence type="ECO:0000256" key="6">
    <source>
        <dbReference type="ARBA" id="ARBA00022806"/>
    </source>
</evidence>
<dbReference type="NCBIfam" id="NF004067">
    <property type="entry name" value="PRK05580.1-4"/>
    <property type="match status" value="1"/>
</dbReference>